<dbReference type="Pfam" id="PF00288">
    <property type="entry name" value="GHMP_kinases_N"/>
    <property type="match status" value="1"/>
</dbReference>
<evidence type="ECO:0000256" key="10">
    <source>
        <dbReference type="ARBA" id="ARBA00022840"/>
    </source>
</evidence>
<comment type="pathway">
    <text evidence="1 13">Amino-acid biosynthesis; L-threonine biosynthesis; L-threonine from L-aspartate: step 4/5.</text>
</comment>
<dbReference type="NCBIfam" id="TIGR00191">
    <property type="entry name" value="thrB"/>
    <property type="match status" value="1"/>
</dbReference>
<keyword evidence="8 13" id="KW-0547">Nucleotide-binding</keyword>
<evidence type="ECO:0000256" key="8">
    <source>
        <dbReference type="ARBA" id="ARBA00022741"/>
    </source>
</evidence>
<reference evidence="17" key="1">
    <citation type="journal article" date="2019" name="Int. J. Syst. Evol. Microbiol.">
        <title>The Global Catalogue of Microorganisms (GCM) 10K type strain sequencing project: providing services to taxonomists for standard genome sequencing and annotation.</title>
        <authorList>
            <consortium name="The Broad Institute Genomics Platform"/>
            <consortium name="The Broad Institute Genome Sequencing Center for Infectious Disease"/>
            <person name="Wu L."/>
            <person name="Ma J."/>
        </authorList>
    </citation>
    <scope>NUCLEOTIDE SEQUENCE [LARGE SCALE GENOMIC DNA]</scope>
    <source>
        <strain evidence="17">XZYJT-10</strain>
    </source>
</reference>
<dbReference type="GO" id="GO:0004413">
    <property type="term" value="F:homoserine kinase activity"/>
    <property type="evidence" value="ECO:0007669"/>
    <property type="project" value="UniProtKB-EC"/>
</dbReference>
<evidence type="ECO:0000313" key="17">
    <source>
        <dbReference type="Proteomes" id="UP001596548"/>
    </source>
</evidence>
<dbReference type="InterPro" id="IPR014721">
    <property type="entry name" value="Ribsml_uS5_D2-typ_fold_subgr"/>
</dbReference>
<protein>
    <recommendedName>
        <fullName evidence="4 13">Homoserine kinase</fullName>
        <shortName evidence="13">HK</shortName>
        <shortName evidence="13">HSK</shortName>
        <ecNumber evidence="3 13">2.7.1.39</ecNumber>
    </recommendedName>
</protein>
<evidence type="ECO:0000256" key="2">
    <source>
        <dbReference type="ARBA" id="ARBA00007370"/>
    </source>
</evidence>
<keyword evidence="10 13" id="KW-0067">ATP-binding</keyword>
<keyword evidence="5 13" id="KW-0028">Amino-acid biosynthesis</keyword>
<feature type="domain" description="GHMP kinase N-terminal" evidence="14">
    <location>
        <begin position="66"/>
        <end position="150"/>
    </location>
</feature>
<keyword evidence="13" id="KW-0963">Cytoplasm</keyword>
<dbReference type="PRINTS" id="PR00958">
    <property type="entry name" value="HOMSERKINASE"/>
</dbReference>
<dbReference type="RefSeq" id="WP_378974704.1">
    <property type="nucleotide sequence ID" value="NZ_JBHTBJ010000029.1"/>
</dbReference>
<evidence type="ECO:0000313" key="16">
    <source>
        <dbReference type="EMBL" id="MFC7278164.1"/>
    </source>
</evidence>
<dbReference type="SUPFAM" id="SSF55060">
    <property type="entry name" value="GHMP Kinase, C-terminal domain"/>
    <property type="match status" value="1"/>
</dbReference>
<evidence type="ECO:0000256" key="7">
    <source>
        <dbReference type="ARBA" id="ARBA00022697"/>
    </source>
</evidence>
<comment type="function">
    <text evidence="12 13">Catalyzes the ATP-dependent phosphorylation of L-homoserine to L-homoserine phosphate.</text>
</comment>
<keyword evidence="6 13" id="KW-0808">Transferase</keyword>
<feature type="binding site" evidence="13">
    <location>
        <begin position="94"/>
        <end position="104"/>
    </location>
    <ligand>
        <name>ATP</name>
        <dbReference type="ChEBI" id="CHEBI:30616"/>
    </ligand>
</feature>
<comment type="subcellular location">
    <subcellularLocation>
        <location evidence="13">Cytoplasm</location>
    </subcellularLocation>
</comment>
<name>A0ABW2HZ73_9ACTN</name>
<keyword evidence="9 13" id="KW-0418">Kinase</keyword>
<evidence type="ECO:0000256" key="12">
    <source>
        <dbReference type="ARBA" id="ARBA00049954"/>
    </source>
</evidence>
<organism evidence="16 17">
    <name type="scientific">Paractinoplanes rhizophilus</name>
    <dbReference type="NCBI Taxonomy" id="1416877"/>
    <lineage>
        <taxon>Bacteria</taxon>
        <taxon>Bacillati</taxon>
        <taxon>Actinomycetota</taxon>
        <taxon>Actinomycetes</taxon>
        <taxon>Micromonosporales</taxon>
        <taxon>Micromonosporaceae</taxon>
        <taxon>Paractinoplanes</taxon>
    </lineage>
</organism>
<dbReference type="HAMAP" id="MF_00384">
    <property type="entry name" value="Homoser_kinase"/>
    <property type="match status" value="1"/>
</dbReference>
<evidence type="ECO:0000259" key="15">
    <source>
        <dbReference type="Pfam" id="PF08544"/>
    </source>
</evidence>
<evidence type="ECO:0000256" key="4">
    <source>
        <dbReference type="ARBA" id="ARBA00017858"/>
    </source>
</evidence>
<comment type="similarity">
    <text evidence="2 13">Belongs to the GHMP kinase family. Homoserine kinase subfamily.</text>
</comment>
<dbReference type="InterPro" id="IPR006204">
    <property type="entry name" value="GHMP_kinase_N_dom"/>
</dbReference>
<evidence type="ECO:0000256" key="11">
    <source>
        <dbReference type="ARBA" id="ARBA00049375"/>
    </source>
</evidence>
<evidence type="ECO:0000256" key="6">
    <source>
        <dbReference type="ARBA" id="ARBA00022679"/>
    </source>
</evidence>
<dbReference type="Pfam" id="PF08544">
    <property type="entry name" value="GHMP_kinases_C"/>
    <property type="match status" value="1"/>
</dbReference>
<dbReference type="PIRSF" id="PIRSF000676">
    <property type="entry name" value="Homoser_kin"/>
    <property type="match status" value="1"/>
</dbReference>
<accession>A0ABW2HZ73</accession>
<dbReference type="Proteomes" id="UP001596548">
    <property type="component" value="Unassembled WGS sequence"/>
</dbReference>
<evidence type="ECO:0000256" key="3">
    <source>
        <dbReference type="ARBA" id="ARBA00012078"/>
    </source>
</evidence>
<dbReference type="InterPro" id="IPR006203">
    <property type="entry name" value="GHMP_knse_ATP-bd_CS"/>
</dbReference>
<gene>
    <name evidence="13 16" type="primary">thrB</name>
    <name evidence="16" type="ORF">ACFQS1_29605</name>
</gene>
<dbReference type="InterPro" id="IPR020568">
    <property type="entry name" value="Ribosomal_Su5_D2-typ_SF"/>
</dbReference>
<sequence length="303" mass="31219">MGLTFATDPVTVRTPATSANLGPGFDSLGLALTRYDDLDARVTDGGFTVTVEGKGAGELPGDEEHLVVRAMLATFDEMGERPRGLAVRCVNRIPQARGLGSSSAAIVGGVQLARGLVKDGMNLIGDDDALRIAARLEGHPDNVAPCLLGGFTIAWTEGLGARAVRLGAHEGVRPKVFVPAERGYTASARAALPPNVPHADASFNAGRAALLTHAITSDPRLLFAATEDRLHQGYRGEAMPGTASLVASLRSVGVAAVVSGAGPAVLALSEVPADFHPGTEWRVQTLGVDAHGALVKGSMVELA</sequence>
<dbReference type="InterPro" id="IPR000870">
    <property type="entry name" value="Homoserine_kinase"/>
</dbReference>
<dbReference type="EMBL" id="JBHTBJ010000029">
    <property type="protein sequence ID" value="MFC7278164.1"/>
    <property type="molecule type" value="Genomic_DNA"/>
</dbReference>
<dbReference type="PROSITE" id="PS00627">
    <property type="entry name" value="GHMP_KINASES_ATP"/>
    <property type="match status" value="1"/>
</dbReference>
<dbReference type="SUPFAM" id="SSF54211">
    <property type="entry name" value="Ribosomal protein S5 domain 2-like"/>
    <property type="match status" value="1"/>
</dbReference>
<dbReference type="Gene3D" id="3.30.70.890">
    <property type="entry name" value="GHMP kinase, C-terminal domain"/>
    <property type="match status" value="1"/>
</dbReference>
<keyword evidence="7 13" id="KW-0791">Threonine biosynthesis</keyword>
<evidence type="ECO:0000256" key="9">
    <source>
        <dbReference type="ARBA" id="ARBA00022777"/>
    </source>
</evidence>
<dbReference type="InterPro" id="IPR013750">
    <property type="entry name" value="GHMP_kinase_C_dom"/>
</dbReference>
<keyword evidence="17" id="KW-1185">Reference proteome</keyword>
<evidence type="ECO:0000256" key="5">
    <source>
        <dbReference type="ARBA" id="ARBA00022605"/>
    </source>
</evidence>
<comment type="caution">
    <text evidence="16">The sequence shown here is derived from an EMBL/GenBank/DDBJ whole genome shotgun (WGS) entry which is preliminary data.</text>
</comment>
<feature type="domain" description="GHMP kinase C-terminal" evidence="15">
    <location>
        <begin position="221"/>
        <end position="269"/>
    </location>
</feature>
<evidence type="ECO:0000256" key="1">
    <source>
        <dbReference type="ARBA" id="ARBA00005015"/>
    </source>
</evidence>
<dbReference type="InterPro" id="IPR036554">
    <property type="entry name" value="GHMP_kinase_C_sf"/>
</dbReference>
<dbReference type="Gene3D" id="3.30.230.10">
    <property type="match status" value="1"/>
</dbReference>
<dbReference type="PANTHER" id="PTHR20861">
    <property type="entry name" value="HOMOSERINE/4-DIPHOSPHOCYTIDYL-2-C-METHYL-D-ERYTHRITOL KINASE"/>
    <property type="match status" value="1"/>
</dbReference>
<dbReference type="EC" id="2.7.1.39" evidence="3 13"/>
<comment type="catalytic activity">
    <reaction evidence="11 13">
        <text>L-homoserine + ATP = O-phospho-L-homoserine + ADP + H(+)</text>
        <dbReference type="Rhea" id="RHEA:13985"/>
        <dbReference type="ChEBI" id="CHEBI:15378"/>
        <dbReference type="ChEBI" id="CHEBI:30616"/>
        <dbReference type="ChEBI" id="CHEBI:57476"/>
        <dbReference type="ChEBI" id="CHEBI:57590"/>
        <dbReference type="ChEBI" id="CHEBI:456216"/>
        <dbReference type="EC" id="2.7.1.39"/>
    </reaction>
</comment>
<evidence type="ECO:0000256" key="13">
    <source>
        <dbReference type="HAMAP-Rule" id="MF_00384"/>
    </source>
</evidence>
<proteinExistence type="inferred from homology"/>
<evidence type="ECO:0000259" key="14">
    <source>
        <dbReference type="Pfam" id="PF00288"/>
    </source>
</evidence>
<dbReference type="PANTHER" id="PTHR20861:SF1">
    <property type="entry name" value="HOMOSERINE KINASE"/>
    <property type="match status" value="1"/>
</dbReference>